<keyword evidence="6 10" id="KW-0833">Ubl conjugation pathway</keyword>
<dbReference type="InterPro" id="IPR045886">
    <property type="entry name" value="ThiF/MoeB/HesA"/>
</dbReference>
<evidence type="ECO:0000256" key="8">
    <source>
        <dbReference type="ARBA" id="ARBA00023624"/>
    </source>
</evidence>
<dbReference type="Pfam" id="PF08825">
    <property type="entry name" value="E2_bind"/>
    <property type="match status" value="1"/>
</dbReference>
<keyword evidence="4 10" id="KW-0436">Ligase</keyword>
<comment type="catalytic activity">
    <reaction evidence="9 10">
        <text>ATP + [NEDD8 protein] + [E1 NEDD8-activating enzyme]-L-cysteine = AMP + diphosphate + [E1 NEDD8-activating enzyme]-S-[NEDD8 protein]-yl-L-cysteine.</text>
        <dbReference type="EC" id="6.2.1.64"/>
    </reaction>
</comment>
<dbReference type="EC" id="6.2.1.64" evidence="8 10"/>
<dbReference type="AlphaFoldDB" id="A0AAD9SY85"/>
<dbReference type="InterPro" id="IPR023318">
    <property type="entry name" value="Ub_act_enz_dom_a_sf"/>
</dbReference>
<sequence>MSQPLMVSGTIPPPLAYSIPRWLYLNNFLRYAGPFTSEDFETTDEAASYIERVTVLVIGAGGLGCEILKNLALSGFKKIHVIDMDTIDVSNLNRQFLFRQADVGKSKAEVAAKFVEKRVKGVSITPHNCKIQDKDDDFYMKFNIVICGLDSIEARRWINSTLVNLVDGENPESLKPLIDGGTEGFKGQSRVIFPTVTSCIECQLDMHAPRAAVPLCTLATIPRQPEHCIEWAHIIAWEQEKPFPVLDNDDPEHIGWLLQKALARAKEFNISGVTYSLTQGVVKNIIPAIASTNAIIAASCCNEAFKIATSTNPFLGFEENYMMYSGNEGIYTYTFKHEKKDDCPVCGNLARDLEVDPNFTLQEFIDSLAARPEAQLKKPSIRSGDKVLYMQSPESLRLQLAPNLTKKIYLLIANSQEIGVTDPSLGTVSFKFRIKYSREVVDPIIPA</sequence>
<dbReference type="Gene3D" id="3.40.50.720">
    <property type="entry name" value="NAD(P)-binding Rossmann-like Domain"/>
    <property type="match status" value="1"/>
</dbReference>
<dbReference type="InterPro" id="IPR030468">
    <property type="entry name" value="Uba3_N"/>
</dbReference>
<dbReference type="Gene3D" id="1.10.10.520">
    <property type="entry name" value="Ubiquitin activating enzymes (Uba3). Chain: B, domain 2"/>
    <property type="match status" value="1"/>
</dbReference>
<evidence type="ECO:0000259" key="11">
    <source>
        <dbReference type="SMART" id="SM01181"/>
    </source>
</evidence>
<dbReference type="EMBL" id="JAUBYV010000005">
    <property type="protein sequence ID" value="KAK2626738.1"/>
    <property type="molecule type" value="Genomic_DNA"/>
</dbReference>
<comment type="function">
    <text evidence="10">Catalytic subunit of the dimeric E1 enzyme, which activates NEDD8.</text>
</comment>
<dbReference type="GO" id="GO:0045116">
    <property type="term" value="P:protein neddylation"/>
    <property type="evidence" value="ECO:0007669"/>
    <property type="project" value="UniProtKB-UniRule"/>
</dbReference>
<dbReference type="InterPro" id="IPR000594">
    <property type="entry name" value="ThiF_NAD_FAD-bd"/>
</dbReference>
<dbReference type="SMART" id="SM01181">
    <property type="entry name" value="E2_bind"/>
    <property type="match status" value="1"/>
</dbReference>
<keyword evidence="5 10" id="KW-0547">Nucleotide-binding</keyword>
<evidence type="ECO:0000256" key="3">
    <source>
        <dbReference type="ARBA" id="ARBA00015203"/>
    </source>
</evidence>
<evidence type="ECO:0000256" key="5">
    <source>
        <dbReference type="ARBA" id="ARBA00022741"/>
    </source>
</evidence>
<dbReference type="SUPFAM" id="SSF69572">
    <property type="entry name" value="Activating enzymes of the ubiquitin-like proteins"/>
    <property type="match status" value="1"/>
</dbReference>
<evidence type="ECO:0000256" key="4">
    <source>
        <dbReference type="ARBA" id="ARBA00022598"/>
    </source>
</evidence>
<comment type="caution">
    <text evidence="12">The sequence shown here is derived from an EMBL/GenBank/DDBJ whole genome shotgun (WGS) entry which is preliminary data.</text>
</comment>
<dbReference type="PANTHER" id="PTHR10953">
    <property type="entry name" value="UBIQUITIN-ACTIVATING ENZYME E1"/>
    <property type="match status" value="1"/>
</dbReference>
<accession>A0AAD9SY85</accession>
<evidence type="ECO:0000256" key="2">
    <source>
        <dbReference type="ARBA" id="ARBA00006310"/>
    </source>
</evidence>
<evidence type="ECO:0000256" key="1">
    <source>
        <dbReference type="ARBA" id="ARBA00005032"/>
    </source>
</evidence>
<gene>
    <name evidence="12" type="ORF">QTJ16_003913</name>
</gene>
<dbReference type="GO" id="GO:0005524">
    <property type="term" value="F:ATP binding"/>
    <property type="evidence" value="ECO:0007669"/>
    <property type="project" value="UniProtKB-UniRule"/>
</dbReference>
<dbReference type="Proteomes" id="UP001285354">
    <property type="component" value="Unassembled WGS sequence"/>
</dbReference>
<name>A0AAD9SY85_9HELO</name>
<reference evidence="12" key="1">
    <citation type="submission" date="2023-06" db="EMBL/GenBank/DDBJ databases">
        <title>Draft genome of Marssonina rosae.</title>
        <authorList>
            <person name="Cheng Q."/>
        </authorList>
    </citation>
    <scope>NUCLEOTIDE SEQUENCE</scope>
    <source>
        <strain evidence="12">R4</strain>
    </source>
</reference>
<evidence type="ECO:0000256" key="7">
    <source>
        <dbReference type="ARBA" id="ARBA00022840"/>
    </source>
</evidence>
<dbReference type="GO" id="GO:0005737">
    <property type="term" value="C:cytoplasm"/>
    <property type="evidence" value="ECO:0007669"/>
    <property type="project" value="TreeGrafter"/>
</dbReference>
<proteinExistence type="inferred from homology"/>
<comment type="similarity">
    <text evidence="2 10">Belongs to the ubiquitin-activating E1 family. UBA3 subfamily.</text>
</comment>
<dbReference type="PANTHER" id="PTHR10953:SF6">
    <property type="entry name" value="NEDD8-ACTIVATING ENZYME E1 CATALYTIC SUBUNIT"/>
    <property type="match status" value="1"/>
</dbReference>
<feature type="domain" description="E2 binding" evidence="11">
    <location>
        <begin position="353"/>
        <end position="437"/>
    </location>
</feature>
<evidence type="ECO:0000256" key="9">
    <source>
        <dbReference type="ARBA" id="ARBA00024626"/>
    </source>
</evidence>
<dbReference type="FunFam" id="1.10.10.520:FF:000001">
    <property type="entry name" value="NEDD8-activating enzyme E1 catalytic subunit"/>
    <property type="match status" value="1"/>
</dbReference>
<keyword evidence="7 10" id="KW-0067">ATP-binding</keyword>
<dbReference type="InterPro" id="IPR035985">
    <property type="entry name" value="Ubiquitin-activating_enz"/>
</dbReference>
<comment type="pathway">
    <text evidence="1 10">Protein modification; protein neddylation.</text>
</comment>
<dbReference type="CDD" id="cd01488">
    <property type="entry name" value="Uba3_RUB"/>
    <property type="match status" value="1"/>
</dbReference>
<organism evidence="12 13">
    <name type="scientific">Diplocarpon rosae</name>
    <dbReference type="NCBI Taxonomy" id="946125"/>
    <lineage>
        <taxon>Eukaryota</taxon>
        <taxon>Fungi</taxon>
        <taxon>Dikarya</taxon>
        <taxon>Ascomycota</taxon>
        <taxon>Pezizomycotina</taxon>
        <taxon>Leotiomycetes</taxon>
        <taxon>Helotiales</taxon>
        <taxon>Drepanopezizaceae</taxon>
        <taxon>Diplocarpon</taxon>
    </lineage>
</organism>
<evidence type="ECO:0000313" key="13">
    <source>
        <dbReference type="Proteomes" id="UP001285354"/>
    </source>
</evidence>
<dbReference type="GO" id="GO:0019781">
    <property type="term" value="F:NEDD8 activating enzyme activity"/>
    <property type="evidence" value="ECO:0007669"/>
    <property type="project" value="UniProtKB-UniRule"/>
</dbReference>
<dbReference type="Gene3D" id="3.10.290.20">
    <property type="entry name" value="Ubiquitin-like 2 activating enzyme e1b. Chain: B, domain 3"/>
    <property type="match status" value="1"/>
</dbReference>
<dbReference type="InterPro" id="IPR014929">
    <property type="entry name" value="E2-binding"/>
</dbReference>
<evidence type="ECO:0000313" key="12">
    <source>
        <dbReference type="EMBL" id="KAK2626738.1"/>
    </source>
</evidence>
<dbReference type="GO" id="GO:0005634">
    <property type="term" value="C:nucleus"/>
    <property type="evidence" value="ECO:0007669"/>
    <property type="project" value="TreeGrafter"/>
</dbReference>
<keyword evidence="13" id="KW-1185">Reference proteome</keyword>
<evidence type="ECO:0000256" key="6">
    <source>
        <dbReference type="ARBA" id="ARBA00022786"/>
    </source>
</evidence>
<evidence type="ECO:0000256" key="10">
    <source>
        <dbReference type="RuleBase" id="RU368009"/>
    </source>
</evidence>
<dbReference type="Pfam" id="PF00899">
    <property type="entry name" value="ThiF"/>
    <property type="match status" value="1"/>
</dbReference>
<protein>
    <recommendedName>
        <fullName evidence="3 10">NEDD8-activating enzyme E1 catalytic subunit</fullName>
        <ecNumber evidence="8 10">6.2.1.64</ecNumber>
    </recommendedName>
</protein>